<feature type="transmembrane region" description="Helical" evidence="1">
    <location>
        <begin position="12"/>
        <end position="30"/>
    </location>
</feature>
<dbReference type="AlphaFoldDB" id="A0A5C4N2X0"/>
<feature type="domain" description="Mammalian cell entry C-terminal" evidence="3">
    <location>
        <begin position="122"/>
        <end position="341"/>
    </location>
</feature>
<dbReference type="OrthoDB" id="3460188at2"/>
<dbReference type="EMBL" id="VDFR01000003">
    <property type="protein sequence ID" value="TNC52278.1"/>
    <property type="molecule type" value="Genomic_DNA"/>
</dbReference>
<sequence length="430" mass="45598">MRSTRLADSLLGVGYFLLIAAFVTVAMLMYNKAFVSSTEVRLTTGTIGNALQKGSDVKLNGVPVGTVASVEAADEGATLTLSLEPDVADALPQDTVARLLPKTLFGERYVALQAPDDSVGGALSSGDTIRQDTSDEAVELEEVFDELLPVLQSIQPDKLSATLGEMAAFLRGRGGEIGDSMASWADYMEKMNPLVPQMAEDFGKLGELTVDYEEALPDLINALDTMTTTSETLTEQRTQLGEVYANVIAAGDETTGWVKDNKKTIVVLSKESRSALAATAPYASQFPCLLRATSAFVPQMDDVLGAGTDEPGVHVVLNVVKARGKYLPGKDRPRYRSNGTPRCPYMNGQTGTAPVRRATGEPAAIPAPPSSRLEQQFADGGGLGEANSPGENQLIAELVAPTQGMAPAEYPSWASLLVGPTLRNAKVTLR</sequence>
<keyword evidence="1" id="KW-0472">Membrane</keyword>
<dbReference type="Pfam" id="PF11887">
    <property type="entry name" value="Mce4_CUP1"/>
    <property type="match status" value="1"/>
</dbReference>
<dbReference type="InterPro" id="IPR005693">
    <property type="entry name" value="Mce"/>
</dbReference>
<dbReference type="RefSeq" id="WP_139104945.1">
    <property type="nucleotide sequence ID" value="NZ_VDFR01000003.1"/>
</dbReference>
<name>A0A5C4N2X0_9ACTN</name>
<dbReference type="Proteomes" id="UP000306740">
    <property type="component" value="Unassembled WGS sequence"/>
</dbReference>
<reference evidence="4 5" key="1">
    <citation type="submission" date="2019-05" db="EMBL/GenBank/DDBJ databases">
        <title>Mumia sp. nov., isolated from the intestinal contents of plateau pika (Ochotona curzoniae) in the Qinghai-Tibet plateau of China.</title>
        <authorList>
            <person name="Tian Z."/>
        </authorList>
    </citation>
    <scope>NUCLEOTIDE SEQUENCE [LARGE SCALE GENOMIC DNA]</scope>
    <source>
        <strain evidence="5">527</strain>
    </source>
</reference>
<dbReference type="Pfam" id="PF02470">
    <property type="entry name" value="MlaD"/>
    <property type="match status" value="1"/>
</dbReference>
<feature type="domain" description="Mce/MlaD" evidence="2">
    <location>
        <begin position="38"/>
        <end position="114"/>
    </location>
</feature>
<evidence type="ECO:0000256" key="1">
    <source>
        <dbReference type="SAM" id="Phobius"/>
    </source>
</evidence>
<evidence type="ECO:0000259" key="3">
    <source>
        <dbReference type="Pfam" id="PF11887"/>
    </source>
</evidence>
<dbReference type="InterPro" id="IPR052336">
    <property type="entry name" value="MlaD_Phospholipid_Transporter"/>
</dbReference>
<evidence type="ECO:0000259" key="2">
    <source>
        <dbReference type="Pfam" id="PF02470"/>
    </source>
</evidence>
<dbReference type="GO" id="GO:0051701">
    <property type="term" value="P:biological process involved in interaction with host"/>
    <property type="evidence" value="ECO:0007669"/>
    <property type="project" value="TreeGrafter"/>
</dbReference>
<dbReference type="GO" id="GO:0005576">
    <property type="term" value="C:extracellular region"/>
    <property type="evidence" value="ECO:0007669"/>
    <property type="project" value="TreeGrafter"/>
</dbReference>
<keyword evidence="1" id="KW-1133">Transmembrane helix</keyword>
<dbReference type="PANTHER" id="PTHR33371">
    <property type="entry name" value="INTERMEMBRANE PHOSPHOLIPID TRANSPORT SYSTEM BINDING PROTEIN MLAD-RELATED"/>
    <property type="match status" value="1"/>
</dbReference>
<dbReference type="InterPro" id="IPR024516">
    <property type="entry name" value="Mce_C"/>
</dbReference>
<dbReference type="NCBIfam" id="TIGR00996">
    <property type="entry name" value="Mtu_fam_mce"/>
    <property type="match status" value="1"/>
</dbReference>
<organism evidence="4 5">
    <name type="scientific">Mumia zhuanghuii</name>
    <dbReference type="NCBI Taxonomy" id="2585211"/>
    <lineage>
        <taxon>Bacteria</taxon>
        <taxon>Bacillati</taxon>
        <taxon>Actinomycetota</taxon>
        <taxon>Actinomycetes</taxon>
        <taxon>Propionibacteriales</taxon>
        <taxon>Nocardioidaceae</taxon>
        <taxon>Mumia</taxon>
    </lineage>
</organism>
<keyword evidence="1" id="KW-0812">Transmembrane</keyword>
<protein>
    <submittedName>
        <fullName evidence="4">MCE family protein</fullName>
    </submittedName>
</protein>
<proteinExistence type="predicted"/>
<evidence type="ECO:0000313" key="4">
    <source>
        <dbReference type="EMBL" id="TNC52278.1"/>
    </source>
</evidence>
<comment type="caution">
    <text evidence="4">The sequence shown here is derived from an EMBL/GenBank/DDBJ whole genome shotgun (WGS) entry which is preliminary data.</text>
</comment>
<evidence type="ECO:0000313" key="5">
    <source>
        <dbReference type="Proteomes" id="UP000306740"/>
    </source>
</evidence>
<gene>
    <name evidence="4" type="ORF">FHE65_00485</name>
</gene>
<accession>A0A5C4N2X0</accession>
<dbReference type="PANTHER" id="PTHR33371:SF19">
    <property type="entry name" value="MCE-FAMILY PROTEIN MCE4A"/>
    <property type="match status" value="1"/>
</dbReference>
<dbReference type="InterPro" id="IPR003399">
    <property type="entry name" value="Mce/MlaD"/>
</dbReference>